<dbReference type="AlphaFoldDB" id="A0A438K007"/>
<dbReference type="PANTHER" id="PTHR34222">
    <property type="entry name" value="GAG_PRE-INTEGRS DOMAIN-CONTAINING PROTEIN"/>
    <property type="match status" value="1"/>
</dbReference>
<dbReference type="EMBL" id="QGNW01000021">
    <property type="protein sequence ID" value="RVX14523.1"/>
    <property type="molecule type" value="Genomic_DNA"/>
</dbReference>
<organism evidence="1 2">
    <name type="scientific">Vitis vinifera</name>
    <name type="common">Grape</name>
    <dbReference type="NCBI Taxonomy" id="29760"/>
    <lineage>
        <taxon>Eukaryota</taxon>
        <taxon>Viridiplantae</taxon>
        <taxon>Streptophyta</taxon>
        <taxon>Embryophyta</taxon>
        <taxon>Tracheophyta</taxon>
        <taxon>Spermatophyta</taxon>
        <taxon>Magnoliopsida</taxon>
        <taxon>eudicotyledons</taxon>
        <taxon>Gunneridae</taxon>
        <taxon>Pentapetalae</taxon>
        <taxon>rosids</taxon>
        <taxon>Vitales</taxon>
        <taxon>Vitaceae</taxon>
        <taxon>Viteae</taxon>
        <taxon>Vitis</taxon>
    </lineage>
</organism>
<evidence type="ECO:0000313" key="1">
    <source>
        <dbReference type="EMBL" id="RVX14523.1"/>
    </source>
</evidence>
<evidence type="ECO:0000313" key="2">
    <source>
        <dbReference type="Proteomes" id="UP000288805"/>
    </source>
</evidence>
<comment type="caution">
    <text evidence="1">The sequence shown here is derived from an EMBL/GenBank/DDBJ whole genome shotgun (WGS) entry which is preliminary data.</text>
</comment>
<gene>
    <name evidence="1" type="ORF">CK203_017206</name>
</gene>
<name>A0A438K007_VITVI</name>
<dbReference type="PANTHER" id="PTHR34222:SF40">
    <property type="match status" value="1"/>
</dbReference>
<dbReference type="Proteomes" id="UP000288805">
    <property type="component" value="Unassembled WGS sequence"/>
</dbReference>
<protein>
    <submittedName>
        <fullName evidence="1">Uncharacterized protein</fullName>
    </submittedName>
</protein>
<reference evidence="1 2" key="1">
    <citation type="journal article" date="2018" name="PLoS Genet.">
        <title>Population sequencing reveals clonal diversity and ancestral inbreeding in the grapevine cultivar Chardonnay.</title>
        <authorList>
            <person name="Roach M.J."/>
            <person name="Johnson D.L."/>
            <person name="Bohlmann J."/>
            <person name="van Vuuren H.J."/>
            <person name="Jones S.J."/>
            <person name="Pretorius I.S."/>
            <person name="Schmidt S.A."/>
            <person name="Borneman A.R."/>
        </authorList>
    </citation>
    <scope>NUCLEOTIDE SEQUENCE [LARGE SCALE GENOMIC DNA]</scope>
    <source>
        <strain evidence="2">cv. Chardonnay</strain>
        <tissue evidence="1">Leaf</tissue>
    </source>
</reference>
<proteinExistence type="predicted"/>
<accession>A0A438K007</accession>
<sequence length="134" mass="14844">MLGYSSSPLSKNSAFMVRVSDSHGNQTGQLWCDHCQKPHHTKENCWKLHGKPANWTPSRARGQDAIGLQLVHEPEAEKTNPGMTMTLSKEQMEQLCKYLSVQQFTAGSQIVQKGVTLTAFSGMIGKGEPWIIDS</sequence>